<feature type="region of interest" description="Disordered" evidence="8">
    <location>
        <begin position="465"/>
        <end position="541"/>
    </location>
</feature>
<evidence type="ECO:0000256" key="5">
    <source>
        <dbReference type="ARBA" id="ARBA00022989"/>
    </source>
</evidence>
<dbReference type="AlphaFoldDB" id="A0A8J5JTY1"/>
<feature type="transmembrane region" description="Helical" evidence="9">
    <location>
        <begin position="212"/>
        <end position="229"/>
    </location>
</feature>
<keyword evidence="11" id="KW-1185">Reference proteome</keyword>
<keyword evidence="5 9" id="KW-1133">Transmembrane helix</keyword>
<reference evidence="10" key="1">
    <citation type="journal article" date="2021" name="Sci. Adv.">
        <title>The American lobster genome reveals insights on longevity, neural, and immune adaptations.</title>
        <authorList>
            <person name="Polinski J.M."/>
            <person name="Zimin A.V."/>
            <person name="Clark K.F."/>
            <person name="Kohn A.B."/>
            <person name="Sadowski N."/>
            <person name="Timp W."/>
            <person name="Ptitsyn A."/>
            <person name="Khanna P."/>
            <person name="Romanova D.Y."/>
            <person name="Williams P."/>
            <person name="Greenwood S.J."/>
            <person name="Moroz L.L."/>
            <person name="Walt D.R."/>
            <person name="Bodnar A.G."/>
        </authorList>
    </citation>
    <scope>NUCLEOTIDE SEQUENCE</scope>
    <source>
        <strain evidence="10">GMGI-L3</strain>
    </source>
</reference>
<dbReference type="InterPro" id="IPR052221">
    <property type="entry name" value="SLC35F_Transporter"/>
</dbReference>
<evidence type="ECO:0000313" key="10">
    <source>
        <dbReference type="EMBL" id="KAG7164191.1"/>
    </source>
</evidence>
<dbReference type="PANTHER" id="PTHR14233:SF4">
    <property type="entry name" value="SOLUTE CARRIER FAMILY 35 MEMBER F2"/>
    <property type="match status" value="1"/>
</dbReference>
<dbReference type="GO" id="GO:0022857">
    <property type="term" value="F:transmembrane transporter activity"/>
    <property type="evidence" value="ECO:0007669"/>
    <property type="project" value="InterPro"/>
</dbReference>
<proteinExistence type="inferred from homology"/>
<dbReference type="Pfam" id="PF06027">
    <property type="entry name" value="SLC35F"/>
    <property type="match status" value="2"/>
</dbReference>
<keyword evidence="6 9" id="KW-0472">Membrane</keyword>
<protein>
    <submittedName>
        <fullName evidence="10">Solute carrier family 35 member F1-like</fullName>
    </submittedName>
</protein>
<accession>A0A8J5JTY1</accession>
<feature type="transmembrane region" description="Helical" evidence="9">
    <location>
        <begin position="301"/>
        <end position="320"/>
    </location>
</feature>
<evidence type="ECO:0000256" key="7">
    <source>
        <dbReference type="ARBA" id="ARBA00037727"/>
    </source>
</evidence>
<keyword evidence="4 9" id="KW-0812">Transmembrane</keyword>
<comment type="function">
    <text evidence="7">Putative solute transporter.</text>
</comment>
<feature type="transmembrane region" description="Helical" evidence="9">
    <location>
        <begin position="332"/>
        <end position="352"/>
    </location>
</feature>
<evidence type="ECO:0000313" key="11">
    <source>
        <dbReference type="Proteomes" id="UP000747542"/>
    </source>
</evidence>
<evidence type="ECO:0000256" key="9">
    <source>
        <dbReference type="SAM" id="Phobius"/>
    </source>
</evidence>
<keyword evidence="3" id="KW-0813">Transport</keyword>
<feature type="transmembrane region" description="Helical" evidence="9">
    <location>
        <begin position="235"/>
        <end position="256"/>
    </location>
</feature>
<feature type="transmembrane region" description="Helical" evidence="9">
    <location>
        <begin position="268"/>
        <end position="289"/>
    </location>
</feature>
<evidence type="ECO:0000256" key="6">
    <source>
        <dbReference type="ARBA" id="ARBA00023136"/>
    </source>
</evidence>
<feature type="transmembrane region" description="Helical" evidence="9">
    <location>
        <begin position="364"/>
        <end position="384"/>
    </location>
</feature>
<dbReference type="Proteomes" id="UP000747542">
    <property type="component" value="Unassembled WGS sequence"/>
</dbReference>
<dbReference type="PANTHER" id="PTHR14233">
    <property type="entry name" value="DUF914-RELATED"/>
    <property type="match status" value="1"/>
</dbReference>
<evidence type="ECO:0000256" key="1">
    <source>
        <dbReference type="ARBA" id="ARBA00004141"/>
    </source>
</evidence>
<comment type="similarity">
    <text evidence="2">Belongs to the SLC35F solute transporter family.</text>
</comment>
<evidence type="ECO:0000256" key="2">
    <source>
        <dbReference type="ARBA" id="ARBA00007863"/>
    </source>
</evidence>
<evidence type="ECO:0000256" key="3">
    <source>
        <dbReference type="ARBA" id="ARBA00022448"/>
    </source>
</evidence>
<name>A0A8J5JTY1_HOMAM</name>
<evidence type="ECO:0000256" key="8">
    <source>
        <dbReference type="SAM" id="MobiDB-lite"/>
    </source>
</evidence>
<comment type="caution">
    <text evidence="10">The sequence shown here is derived from an EMBL/GenBank/DDBJ whole genome shotgun (WGS) entry which is preliminary data.</text>
</comment>
<sequence length="541" mass="59463">LYSYPKSEAVVFEDECSAARRGIEDGAQHSSAYRGWLEHWNKPTTVSFINYVLLCLVYTTWLACRSGEGSLLRVVRTKGLKYFVLAAVDVEANYLVLRAYQYTSVTSVQVLSLLTSWFIWPGTVTHLLPIWPGTVTHLLIIWPGAVTSSVDHLPGTVTHLLSCLASYCHHSPVAHLARYRYSSVVHPPVPSPPVVHLARYCRYFYLGSSGQLLDCFVVPVVLALSWLFLKVRYKLVHVLGVGLCLLGVGCLVWANVEDGKAAIPGAERLLGDMLCLGGATLYGISNVAQEYIVKTYDSVEFLGMMGLFGSLINGIQLAILERNDVGSVRWDTWPVLALVGGFSAAQFLFYVVAPAVIRVTSATALNLALFTADFYILITGIAFFRFKFHPLYFLSYILVVTGVIVFVIKPTPIASTNRGYYREISVGRSSSGNEVELTTTPGTATSSMGGGASFTEWPPLPPEVRGCPDYPYPHSHSTEFRQGSTATPVPTEYPSTPPSPPQQFRSLPRPARREQYPGGGMPGGQRAATLHRPARVRFQLE</sequence>
<evidence type="ECO:0000256" key="4">
    <source>
        <dbReference type="ARBA" id="ARBA00022692"/>
    </source>
</evidence>
<comment type="subcellular location">
    <subcellularLocation>
        <location evidence="1">Membrane</location>
        <topology evidence="1">Multi-pass membrane protein</topology>
    </subcellularLocation>
</comment>
<dbReference type="EMBL" id="JAHLQT010025553">
    <property type="protein sequence ID" value="KAG7164191.1"/>
    <property type="molecule type" value="Genomic_DNA"/>
</dbReference>
<dbReference type="InterPro" id="IPR009262">
    <property type="entry name" value="SLC35_F1/F2/F6"/>
</dbReference>
<dbReference type="GO" id="GO:0016020">
    <property type="term" value="C:membrane"/>
    <property type="evidence" value="ECO:0007669"/>
    <property type="project" value="UniProtKB-SubCell"/>
</dbReference>
<gene>
    <name evidence="10" type="primary">Slc35F1-L</name>
    <name evidence="10" type="ORF">Hamer_G014327</name>
</gene>
<feature type="transmembrane region" description="Helical" evidence="9">
    <location>
        <begin position="391"/>
        <end position="408"/>
    </location>
</feature>
<feature type="non-terminal residue" evidence="10">
    <location>
        <position position="1"/>
    </location>
</feature>
<organism evidence="10 11">
    <name type="scientific">Homarus americanus</name>
    <name type="common">American lobster</name>
    <dbReference type="NCBI Taxonomy" id="6706"/>
    <lineage>
        <taxon>Eukaryota</taxon>
        <taxon>Metazoa</taxon>
        <taxon>Ecdysozoa</taxon>
        <taxon>Arthropoda</taxon>
        <taxon>Crustacea</taxon>
        <taxon>Multicrustacea</taxon>
        <taxon>Malacostraca</taxon>
        <taxon>Eumalacostraca</taxon>
        <taxon>Eucarida</taxon>
        <taxon>Decapoda</taxon>
        <taxon>Pleocyemata</taxon>
        <taxon>Astacidea</taxon>
        <taxon>Nephropoidea</taxon>
        <taxon>Nephropidae</taxon>
        <taxon>Homarus</taxon>
    </lineage>
</organism>